<accession>A0A9P5Q686</accession>
<dbReference type="Proteomes" id="UP000772434">
    <property type="component" value="Unassembled WGS sequence"/>
</dbReference>
<dbReference type="Pfam" id="PF13489">
    <property type="entry name" value="Methyltransf_23"/>
    <property type="match status" value="1"/>
</dbReference>
<dbReference type="InterPro" id="IPR029063">
    <property type="entry name" value="SAM-dependent_MTases_sf"/>
</dbReference>
<dbReference type="SUPFAM" id="SSF53335">
    <property type="entry name" value="S-adenosyl-L-methionine-dependent methyltransferases"/>
    <property type="match status" value="1"/>
</dbReference>
<evidence type="ECO:0000313" key="2">
    <source>
        <dbReference type="EMBL" id="KAF9074350.1"/>
    </source>
</evidence>
<dbReference type="CDD" id="cd02440">
    <property type="entry name" value="AdoMet_MTases"/>
    <property type="match status" value="1"/>
</dbReference>
<keyword evidence="3" id="KW-1185">Reference proteome</keyword>
<dbReference type="PANTHER" id="PTHR43591:SF110">
    <property type="entry name" value="RHODANESE DOMAIN-CONTAINING PROTEIN"/>
    <property type="match status" value="1"/>
</dbReference>
<dbReference type="OrthoDB" id="2013972at2759"/>
<gene>
    <name evidence="2" type="ORF">BDP27DRAFT_1287749</name>
</gene>
<dbReference type="PANTHER" id="PTHR43591">
    <property type="entry name" value="METHYLTRANSFERASE"/>
    <property type="match status" value="1"/>
</dbReference>
<reference evidence="2" key="1">
    <citation type="submission" date="2020-11" db="EMBL/GenBank/DDBJ databases">
        <authorList>
            <consortium name="DOE Joint Genome Institute"/>
            <person name="Ahrendt S."/>
            <person name="Riley R."/>
            <person name="Andreopoulos W."/>
            <person name="Labutti K."/>
            <person name="Pangilinan J."/>
            <person name="Ruiz-Duenas F.J."/>
            <person name="Barrasa J.M."/>
            <person name="Sanchez-Garcia M."/>
            <person name="Camarero S."/>
            <person name="Miyauchi S."/>
            <person name="Serrano A."/>
            <person name="Linde D."/>
            <person name="Babiker R."/>
            <person name="Drula E."/>
            <person name="Ayuso-Fernandez I."/>
            <person name="Pacheco R."/>
            <person name="Padilla G."/>
            <person name="Ferreira P."/>
            <person name="Barriuso J."/>
            <person name="Kellner H."/>
            <person name="Castanera R."/>
            <person name="Alfaro M."/>
            <person name="Ramirez L."/>
            <person name="Pisabarro A.G."/>
            <person name="Kuo A."/>
            <person name="Tritt A."/>
            <person name="Lipzen A."/>
            <person name="He G."/>
            <person name="Yan M."/>
            <person name="Ng V."/>
            <person name="Cullen D."/>
            <person name="Martin F."/>
            <person name="Rosso M.-N."/>
            <person name="Henrissat B."/>
            <person name="Hibbett D."/>
            <person name="Martinez A.T."/>
            <person name="Grigoriev I.V."/>
        </authorList>
    </citation>
    <scope>NUCLEOTIDE SEQUENCE</scope>
    <source>
        <strain evidence="2">AH 40177</strain>
    </source>
</reference>
<dbReference type="EMBL" id="JADNRY010000013">
    <property type="protein sequence ID" value="KAF9074350.1"/>
    <property type="molecule type" value="Genomic_DNA"/>
</dbReference>
<dbReference type="GO" id="GO:0032259">
    <property type="term" value="P:methylation"/>
    <property type="evidence" value="ECO:0007669"/>
    <property type="project" value="UniProtKB-KW"/>
</dbReference>
<evidence type="ECO:0000313" key="3">
    <source>
        <dbReference type="Proteomes" id="UP000772434"/>
    </source>
</evidence>
<name>A0A9P5Q686_9AGAR</name>
<dbReference type="Gene3D" id="3.40.50.150">
    <property type="entry name" value="Vaccinia Virus protein VP39"/>
    <property type="match status" value="1"/>
</dbReference>
<dbReference type="GO" id="GO:0008168">
    <property type="term" value="F:methyltransferase activity"/>
    <property type="evidence" value="ECO:0007669"/>
    <property type="project" value="UniProtKB-KW"/>
</dbReference>
<protein>
    <submittedName>
        <fullName evidence="2">S-adenosyl-L-methionine-dependent methyltransferase</fullName>
    </submittedName>
</protein>
<keyword evidence="2" id="KW-0808">Transferase</keyword>
<comment type="caution">
    <text evidence="2">The sequence shown here is derived from an EMBL/GenBank/DDBJ whole genome shotgun (WGS) entry which is preliminary data.</text>
</comment>
<sequence>MSSSSTSSNNHDAQHGQESAEDQRTFAADDDPNAGMVELSDDEFSAYFTVRAGRRYQSETAASPYPLPVDTPENQRVTALHKALRGLIGANYIGPVSQVLSPQQGQRKVCIDLGCGRGEWVMEMAREFPHVTFHGLDIVPIAPRYPEDNAHFELHDIGERTRWANASVDMIHARSIFMTVRDYSVIIQESARILKPGGLFLSGESGQFPAFYGTLPEARDNPGLHVPGLDRFYRLLHSALEHRGISWSVASSVRECLQVSSGAFTDIIEHIFYLPIGTWNIEPSSQRLGRSNRVAMTRFMDSVRPLLLASGLTGQELDDLYSQCYTEMYGVPGLVSIYYLVEARRT</sequence>
<evidence type="ECO:0000256" key="1">
    <source>
        <dbReference type="SAM" id="MobiDB-lite"/>
    </source>
</evidence>
<keyword evidence="2" id="KW-0489">Methyltransferase</keyword>
<feature type="region of interest" description="Disordered" evidence="1">
    <location>
        <begin position="1"/>
        <end position="35"/>
    </location>
</feature>
<dbReference type="AlphaFoldDB" id="A0A9P5Q686"/>
<organism evidence="2 3">
    <name type="scientific">Rhodocollybia butyracea</name>
    <dbReference type="NCBI Taxonomy" id="206335"/>
    <lineage>
        <taxon>Eukaryota</taxon>
        <taxon>Fungi</taxon>
        <taxon>Dikarya</taxon>
        <taxon>Basidiomycota</taxon>
        <taxon>Agaricomycotina</taxon>
        <taxon>Agaricomycetes</taxon>
        <taxon>Agaricomycetidae</taxon>
        <taxon>Agaricales</taxon>
        <taxon>Marasmiineae</taxon>
        <taxon>Omphalotaceae</taxon>
        <taxon>Rhodocollybia</taxon>
    </lineage>
</organism>
<proteinExistence type="predicted"/>